<gene>
    <name evidence="3" type="ORF">DZC73_18670</name>
</gene>
<proteinExistence type="predicted"/>
<name>A0A3N7IWI9_9BURK</name>
<dbReference type="InterPro" id="IPR007312">
    <property type="entry name" value="Phosphoesterase"/>
</dbReference>
<feature type="region of interest" description="Disordered" evidence="2">
    <location>
        <begin position="477"/>
        <end position="515"/>
    </location>
</feature>
<organism evidence="3 4">
    <name type="scientific">Piscinibacter terrae</name>
    <dbReference type="NCBI Taxonomy" id="2496871"/>
    <lineage>
        <taxon>Bacteria</taxon>
        <taxon>Pseudomonadati</taxon>
        <taxon>Pseudomonadota</taxon>
        <taxon>Betaproteobacteria</taxon>
        <taxon>Burkholderiales</taxon>
        <taxon>Sphaerotilaceae</taxon>
        <taxon>Piscinibacter</taxon>
    </lineage>
</organism>
<dbReference type="AlphaFoldDB" id="A0A3N7IWI9"/>
<evidence type="ECO:0000313" key="3">
    <source>
        <dbReference type="EMBL" id="RQP23142.1"/>
    </source>
</evidence>
<keyword evidence="4" id="KW-1185">Reference proteome</keyword>
<protein>
    <recommendedName>
        <fullName evidence="5">Phospholipase C</fullName>
    </recommendedName>
</protein>
<feature type="compositionally biased region" description="Basic residues" evidence="2">
    <location>
        <begin position="504"/>
        <end position="515"/>
    </location>
</feature>
<dbReference type="EMBL" id="QUSW01000005">
    <property type="protein sequence ID" value="RQP23142.1"/>
    <property type="molecule type" value="Genomic_DNA"/>
</dbReference>
<dbReference type="Proteomes" id="UP000267464">
    <property type="component" value="Unassembled WGS sequence"/>
</dbReference>
<dbReference type="GO" id="GO:0042578">
    <property type="term" value="F:phosphoric ester hydrolase activity"/>
    <property type="evidence" value="ECO:0007669"/>
    <property type="project" value="UniProtKB-ARBA"/>
</dbReference>
<dbReference type="PANTHER" id="PTHR31956:SF1">
    <property type="entry name" value="NON-SPECIFIC PHOSPHOLIPASE C1"/>
    <property type="match status" value="1"/>
</dbReference>
<dbReference type="PANTHER" id="PTHR31956">
    <property type="entry name" value="NON-SPECIFIC PHOSPHOLIPASE C4-RELATED"/>
    <property type="match status" value="1"/>
</dbReference>
<feature type="compositionally biased region" description="Polar residues" evidence="2">
    <location>
        <begin position="484"/>
        <end position="496"/>
    </location>
</feature>
<accession>A0A3N7IWI9</accession>
<reference evidence="3 4" key="1">
    <citation type="submission" date="2018-08" db="EMBL/GenBank/DDBJ databases">
        <authorList>
            <person name="Khan S.A."/>
            <person name="Jeon C.O."/>
            <person name="Chun B.H."/>
            <person name="Jeong S.E."/>
        </authorList>
    </citation>
    <scope>NUCLEOTIDE SEQUENCE [LARGE SCALE GENOMIC DNA]</scope>
    <source>
        <strain evidence="3 4">S-16</strain>
    </source>
</reference>
<keyword evidence="1" id="KW-0378">Hydrolase</keyword>
<evidence type="ECO:0000256" key="1">
    <source>
        <dbReference type="ARBA" id="ARBA00022801"/>
    </source>
</evidence>
<sequence length="515" mass="56933">MHSFRAEEAMSLLFEHVVVLMLENRSFDHLFGYLGIGEGLPAKGAVNYLTPGDKTSKAFRSRRGGDFTSVGEGPSHSLKQVNEQLFGKASQPASVAASKADLSGFAASFKTSLQYDLKRDPVDSEIQQVMNVFDPVQLPVLSTLAKNFVLCDHWFADVPGPTMPNRAFVHAATSQGYTYNADWKPKFTCKTLYDRINATAGKSWRVYYHDNNDVLELYPNLKKTVANNVRFETNFLNDVAADQLATYSFITPAFLSTPTQAVNSMHAPQDVRPAEKLVADVYSALRSHQDVWKKTLFIVVWDEHGGYYDHVQPPATVSPDGIAGRMDQPFLVPFDFKRLGLRVPCILVSPWFKPQVDSTVYSHSSIPGSVIEAFGLGDFLTQRDAQAAKLTKKYLTQTAGLVWRTNTPDLTVPVQPSSIDSMQREMLDGSVHLDPHPENRNTLRTRDIRDPAHAAEFVRTQVAKNLEHYFASGGKSAVGKGLSADNQAASANVSSSRIDELKASRGKKAAPVHRP</sequence>
<dbReference type="Pfam" id="PF04185">
    <property type="entry name" value="Phosphoesterase"/>
    <property type="match status" value="1"/>
</dbReference>
<evidence type="ECO:0000256" key="2">
    <source>
        <dbReference type="SAM" id="MobiDB-lite"/>
    </source>
</evidence>
<evidence type="ECO:0000313" key="4">
    <source>
        <dbReference type="Proteomes" id="UP000267464"/>
    </source>
</evidence>
<dbReference type="InterPro" id="IPR017850">
    <property type="entry name" value="Alkaline_phosphatase_core_sf"/>
</dbReference>
<reference evidence="3 4" key="2">
    <citation type="submission" date="2018-12" db="EMBL/GenBank/DDBJ databases">
        <title>Rhizobacter gummiphilus sp. nov., a rubber-degrading bacterium isolated from the soil of a botanical garden in Japan.</title>
        <authorList>
            <person name="Shunsuke S.S."/>
        </authorList>
    </citation>
    <scope>NUCLEOTIDE SEQUENCE [LARGE SCALE GENOMIC DNA]</scope>
    <source>
        <strain evidence="3 4">S-16</strain>
    </source>
</reference>
<evidence type="ECO:0008006" key="5">
    <source>
        <dbReference type="Google" id="ProtNLM"/>
    </source>
</evidence>
<dbReference type="GO" id="GO:0009395">
    <property type="term" value="P:phospholipid catabolic process"/>
    <property type="evidence" value="ECO:0007669"/>
    <property type="project" value="TreeGrafter"/>
</dbReference>
<comment type="caution">
    <text evidence="3">The sequence shown here is derived from an EMBL/GenBank/DDBJ whole genome shotgun (WGS) entry which is preliminary data.</text>
</comment>
<dbReference type="Gene3D" id="3.40.720.10">
    <property type="entry name" value="Alkaline Phosphatase, subunit A"/>
    <property type="match status" value="2"/>
</dbReference>